<keyword evidence="3" id="KW-1015">Disulfide bond</keyword>
<evidence type="ECO:0000256" key="1">
    <source>
        <dbReference type="ARBA" id="ARBA00004196"/>
    </source>
</evidence>
<dbReference type="InterPro" id="IPR050553">
    <property type="entry name" value="Thioredoxin_ResA/DsbE_sf"/>
</dbReference>
<evidence type="ECO:0000313" key="6">
    <source>
        <dbReference type="EMBL" id="TKT90716.1"/>
    </source>
</evidence>
<evidence type="ECO:0000256" key="2">
    <source>
        <dbReference type="ARBA" id="ARBA00022748"/>
    </source>
</evidence>
<dbReference type="InterPro" id="IPR000866">
    <property type="entry name" value="AhpC/TSA"/>
</dbReference>
<dbReference type="InterPro" id="IPR013766">
    <property type="entry name" value="Thioredoxin_domain"/>
</dbReference>
<name>A0A4U6D252_9BACT</name>
<dbReference type="InterPro" id="IPR036249">
    <property type="entry name" value="Thioredoxin-like_sf"/>
</dbReference>
<dbReference type="GO" id="GO:0016209">
    <property type="term" value="F:antioxidant activity"/>
    <property type="evidence" value="ECO:0007669"/>
    <property type="project" value="InterPro"/>
</dbReference>
<dbReference type="PANTHER" id="PTHR42852">
    <property type="entry name" value="THIOL:DISULFIDE INTERCHANGE PROTEIN DSBE"/>
    <property type="match status" value="1"/>
</dbReference>
<dbReference type="CDD" id="cd02966">
    <property type="entry name" value="TlpA_like_family"/>
    <property type="match status" value="1"/>
</dbReference>
<dbReference type="PROSITE" id="PS51352">
    <property type="entry name" value="THIOREDOXIN_2"/>
    <property type="match status" value="1"/>
</dbReference>
<dbReference type="GO" id="GO:0017004">
    <property type="term" value="P:cytochrome complex assembly"/>
    <property type="evidence" value="ECO:0007669"/>
    <property type="project" value="UniProtKB-KW"/>
</dbReference>
<accession>A0A4U6D252</accession>
<comment type="subcellular location">
    <subcellularLocation>
        <location evidence="1">Cell envelope</location>
    </subcellularLocation>
</comment>
<sequence length="204" mass="22948">MLPMKKSGVNQRHPHLNMTSPVVVFTRNVYDYSKKSTFLIGASFDLGIDSLKSLLAQGRVDSFLVISHFWAIKCSCLRGSRLLEIQSSSVPLKRVLVAIGTKIGFIARNFDKSDILSGKQLVLNAMKGKYVLLDFWGTRCAPCMQIKDDIKKIHQNVDNNKMAIIGVCYDDNITKVATFIRKKRLNGIRFSIRGLSPQLPNFLI</sequence>
<keyword evidence="2" id="KW-0201">Cytochrome c-type biogenesis</keyword>
<dbReference type="AlphaFoldDB" id="A0A4U6D252"/>
<evidence type="ECO:0000313" key="7">
    <source>
        <dbReference type="Proteomes" id="UP000304900"/>
    </source>
</evidence>
<protein>
    <submittedName>
        <fullName evidence="6">TlpA family protein disulfide reductase</fullName>
    </submittedName>
</protein>
<dbReference type="GO" id="GO:0016491">
    <property type="term" value="F:oxidoreductase activity"/>
    <property type="evidence" value="ECO:0007669"/>
    <property type="project" value="InterPro"/>
</dbReference>
<feature type="domain" description="Thioredoxin" evidence="5">
    <location>
        <begin position="101"/>
        <end position="204"/>
    </location>
</feature>
<reference evidence="6 7" key="1">
    <citation type="submission" date="2019-05" db="EMBL/GenBank/DDBJ databases">
        <title>Dyadobacter AR-3-8 sp. nov., isolated from arctic soil.</title>
        <authorList>
            <person name="Chaudhary D.K."/>
        </authorList>
    </citation>
    <scope>NUCLEOTIDE SEQUENCE [LARGE SCALE GENOMIC DNA]</scope>
    <source>
        <strain evidence="6 7">AR-3-8</strain>
    </source>
</reference>
<gene>
    <name evidence="6" type="ORF">FDK13_17250</name>
</gene>
<organism evidence="6 7">
    <name type="scientific">Dyadobacter frigoris</name>
    <dbReference type="NCBI Taxonomy" id="2576211"/>
    <lineage>
        <taxon>Bacteria</taxon>
        <taxon>Pseudomonadati</taxon>
        <taxon>Bacteroidota</taxon>
        <taxon>Cytophagia</taxon>
        <taxon>Cytophagales</taxon>
        <taxon>Spirosomataceae</taxon>
        <taxon>Dyadobacter</taxon>
    </lineage>
</organism>
<dbReference type="SUPFAM" id="SSF52833">
    <property type="entry name" value="Thioredoxin-like"/>
    <property type="match status" value="1"/>
</dbReference>
<dbReference type="Pfam" id="PF00578">
    <property type="entry name" value="AhpC-TSA"/>
    <property type="match status" value="1"/>
</dbReference>
<evidence type="ECO:0000256" key="3">
    <source>
        <dbReference type="ARBA" id="ARBA00023157"/>
    </source>
</evidence>
<dbReference type="Proteomes" id="UP000304900">
    <property type="component" value="Unassembled WGS sequence"/>
</dbReference>
<evidence type="ECO:0000259" key="5">
    <source>
        <dbReference type="PROSITE" id="PS51352"/>
    </source>
</evidence>
<dbReference type="OrthoDB" id="6399635at2"/>
<proteinExistence type="predicted"/>
<evidence type="ECO:0000256" key="4">
    <source>
        <dbReference type="ARBA" id="ARBA00023284"/>
    </source>
</evidence>
<comment type="caution">
    <text evidence="6">The sequence shown here is derived from an EMBL/GenBank/DDBJ whole genome shotgun (WGS) entry which is preliminary data.</text>
</comment>
<dbReference type="EMBL" id="SZVO01000008">
    <property type="protein sequence ID" value="TKT90716.1"/>
    <property type="molecule type" value="Genomic_DNA"/>
</dbReference>
<keyword evidence="4" id="KW-0676">Redox-active center</keyword>
<dbReference type="PANTHER" id="PTHR42852:SF6">
    <property type="entry name" value="THIOL:DISULFIDE INTERCHANGE PROTEIN DSBE"/>
    <property type="match status" value="1"/>
</dbReference>
<dbReference type="Gene3D" id="3.40.30.10">
    <property type="entry name" value="Glutaredoxin"/>
    <property type="match status" value="1"/>
</dbReference>
<dbReference type="GO" id="GO:0030313">
    <property type="term" value="C:cell envelope"/>
    <property type="evidence" value="ECO:0007669"/>
    <property type="project" value="UniProtKB-SubCell"/>
</dbReference>
<keyword evidence="7" id="KW-1185">Reference proteome</keyword>